<gene>
    <name evidence="2" type="ORF">FD24_GL001395</name>
</gene>
<dbReference type="Proteomes" id="UP000051020">
    <property type="component" value="Unassembled WGS sequence"/>
</dbReference>
<evidence type="ECO:0000259" key="1">
    <source>
        <dbReference type="Pfam" id="PF13460"/>
    </source>
</evidence>
<accession>A0A837RFS7</accession>
<proteinExistence type="predicted"/>
<dbReference type="InterPro" id="IPR016040">
    <property type="entry name" value="NAD(P)-bd_dom"/>
</dbReference>
<reference evidence="2 3" key="1">
    <citation type="journal article" date="2015" name="Genome Announc.">
        <title>Expanding the biotechnology potential of lactobacilli through comparative genomics of 213 strains and associated genera.</title>
        <authorList>
            <person name="Sun Z."/>
            <person name="Harris H.M."/>
            <person name="McCann A."/>
            <person name="Guo C."/>
            <person name="Argimon S."/>
            <person name="Zhang W."/>
            <person name="Yang X."/>
            <person name="Jeffery I.B."/>
            <person name="Cooney J.C."/>
            <person name="Kagawa T.F."/>
            <person name="Liu W."/>
            <person name="Song Y."/>
            <person name="Salvetti E."/>
            <person name="Wrobel A."/>
            <person name="Rasinkangas P."/>
            <person name="Parkhill J."/>
            <person name="Rea M.C."/>
            <person name="O'Sullivan O."/>
            <person name="Ritari J."/>
            <person name="Douillard F.P."/>
            <person name="Paul Ross R."/>
            <person name="Yang R."/>
            <person name="Briner A.E."/>
            <person name="Felis G.E."/>
            <person name="de Vos W.M."/>
            <person name="Barrangou R."/>
            <person name="Klaenhammer T.R."/>
            <person name="Caufield P.W."/>
            <person name="Cui Y."/>
            <person name="Zhang H."/>
            <person name="O'Toole P.W."/>
        </authorList>
    </citation>
    <scope>NUCLEOTIDE SEQUENCE [LARGE SCALE GENOMIC DNA]</scope>
    <source>
        <strain evidence="2 3">DSM 20314</strain>
    </source>
</reference>
<comment type="caution">
    <text evidence="2">The sequence shown here is derived from an EMBL/GenBank/DDBJ whole genome shotgun (WGS) entry which is preliminary data.</text>
</comment>
<evidence type="ECO:0000313" key="3">
    <source>
        <dbReference type="Proteomes" id="UP000051020"/>
    </source>
</evidence>
<dbReference type="RefSeq" id="WP_237759267.1">
    <property type="nucleotide sequence ID" value="NZ_AZCU01000002.1"/>
</dbReference>
<dbReference type="Gene3D" id="3.40.50.720">
    <property type="entry name" value="NAD(P)-binding Rossmann-like Domain"/>
    <property type="match status" value="1"/>
</dbReference>
<dbReference type="SUPFAM" id="SSF51735">
    <property type="entry name" value="NAD(P)-binding Rossmann-fold domains"/>
    <property type="match status" value="1"/>
</dbReference>
<sequence length="287" mass="32173">MVVITTDMKKSDRYQWLQTMIADYPRKFQHMRLENAYNGSIKAVGIKAQGNRTRLCVMISFHNSVGRLNWMGMWLMMNVLIIGTGKLGYEVYRRVAVMPECHVTLLDHHRHDHDVSLATQLIGDATSVEDLKRALVGIDVVFSTVGITQAETFATALVQAMDEVGVKRLLWTTQFQITADQISEAMYDLANREFGFSREVETNYVAGQKAGAAVIKASDLAYTLLECHFFKYTDEADKLIVESAENAVSGGPLSIFSLATLIADMVLHNQDYPQRELMISARPKASI</sequence>
<dbReference type="InterPro" id="IPR036291">
    <property type="entry name" value="NAD(P)-bd_dom_sf"/>
</dbReference>
<feature type="domain" description="NAD(P)-binding" evidence="1">
    <location>
        <begin position="84"/>
        <end position="267"/>
    </location>
</feature>
<dbReference type="Pfam" id="PF13460">
    <property type="entry name" value="NAD_binding_10"/>
    <property type="match status" value="1"/>
</dbReference>
<dbReference type="EMBL" id="AZCU01000002">
    <property type="protein sequence ID" value="KRK26598.1"/>
    <property type="molecule type" value="Genomic_DNA"/>
</dbReference>
<dbReference type="AlphaFoldDB" id="A0A837RFS7"/>
<organism evidence="2 3">
    <name type="scientific">Lactiplantibacillus pentosus DSM 20314</name>
    <dbReference type="NCBI Taxonomy" id="1423791"/>
    <lineage>
        <taxon>Bacteria</taxon>
        <taxon>Bacillati</taxon>
        <taxon>Bacillota</taxon>
        <taxon>Bacilli</taxon>
        <taxon>Lactobacillales</taxon>
        <taxon>Lactobacillaceae</taxon>
        <taxon>Lactiplantibacillus</taxon>
    </lineage>
</organism>
<name>A0A837RFS7_LACPE</name>
<evidence type="ECO:0000313" key="2">
    <source>
        <dbReference type="EMBL" id="KRK26598.1"/>
    </source>
</evidence>
<protein>
    <submittedName>
        <fullName evidence="2">Oxidoreductase</fullName>
    </submittedName>
</protein>